<feature type="transmembrane region" description="Helical" evidence="5">
    <location>
        <begin position="318"/>
        <end position="337"/>
    </location>
</feature>
<keyword evidence="2 5" id="KW-0812">Transmembrane</keyword>
<feature type="transmembrane region" description="Helical" evidence="5">
    <location>
        <begin position="487"/>
        <end position="507"/>
    </location>
</feature>
<accession>A0A2H0ZNQ3</accession>
<dbReference type="InterPro" id="IPR002293">
    <property type="entry name" value="AA/rel_permease1"/>
</dbReference>
<organism evidence="6">
    <name type="scientific">Candidozyma auris</name>
    <name type="common">Yeast</name>
    <name type="synonym">Candida auris</name>
    <dbReference type="NCBI Taxonomy" id="498019"/>
    <lineage>
        <taxon>Eukaryota</taxon>
        <taxon>Fungi</taxon>
        <taxon>Dikarya</taxon>
        <taxon>Ascomycota</taxon>
        <taxon>Saccharomycotina</taxon>
        <taxon>Pichiomycetes</taxon>
        <taxon>Metschnikowiaceae</taxon>
        <taxon>Candidozyma</taxon>
    </lineage>
</organism>
<reference evidence="6" key="2">
    <citation type="submission" date="2017-11" db="EMBL/GenBank/DDBJ databases">
        <title>Candida auris genome assembly and annotation.</title>
        <authorList>
            <person name="Munoz J.F."/>
            <person name="Gade L.G."/>
            <person name="Chow N.A."/>
            <person name="Litvintseva A.P."/>
            <person name="Loparev V.N."/>
            <person name="Cuomo C.A."/>
        </authorList>
    </citation>
    <scope>NUCLEOTIDE SEQUENCE</scope>
    <source>
        <strain evidence="6">B8441</strain>
    </source>
</reference>
<feature type="transmembrane region" description="Helical" evidence="5">
    <location>
        <begin position="358"/>
        <end position="375"/>
    </location>
</feature>
<dbReference type="OMA" id="YPGTWIN"/>
<dbReference type="VEuPathDB" id="FungiDB:CJJ07_001666"/>
<dbReference type="Pfam" id="PF13520">
    <property type="entry name" value="AA_permease_2"/>
    <property type="match status" value="1"/>
</dbReference>
<feature type="transmembrane region" description="Helical" evidence="5">
    <location>
        <begin position="151"/>
        <end position="169"/>
    </location>
</feature>
<feature type="transmembrane region" description="Helical" evidence="5">
    <location>
        <begin position="111"/>
        <end position="131"/>
    </location>
</feature>
<dbReference type="VEuPathDB" id="FungiDB:CJJ07_001665"/>
<evidence type="ECO:0000256" key="5">
    <source>
        <dbReference type="SAM" id="Phobius"/>
    </source>
</evidence>
<keyword evidence="3 5" id="KW-1133">Transmembrane helix</keyword>
<dbReference type="PANTHER" id="PTHR11785:SF382">
    <property type="entry name" value="LOW-AFFINITY METHIONINE PERMEASE"/>
    <property type="match status" value="1"/>
</dbReference>
<evidence type="ECO:0008006" key="8">
    <source>
        <dbReference type="Google" id="ProtNLM"/>
    </source>
</evidence>
<dbReference type="EMBL" id="PEKT02000007">
    <property type="protein sequence ID" value="PIS51933.1"/>
    <property type="molecule type" value="Genomic_DNA"/>
</dbReference>
<feature type="transmembrane region" description="Helical" evidence="5">
    <location>
        <begin position="256"/>
        <end position="283"/>
    </location>
</feature>
<dbReference type="Proteomes" id="UP000825438">
    <property type="component" value="Chromosome I"/>
</dbReference>
<dbReference type="VEuPathDB" id="FungiDB:CJJ09_000568"/>
<dbReference type="Gene3D" id="1.20.1740.10">
    <property type="entry name" value="Amino acid/polyamine transporter I"/>
    <property type="match status" value="1"/>
</dbReference>
<protein>
    <recommendedName>
        <fullName evidence="8">Amino acid permease</fullName>
    </recommendedName>
</protein>
<evidence type="ECO:0000256" key="3">
    <source>
        <dbReference type="ARBA" id="ARBA00022989"/>
    </source>
</evidence>
<dbReference type="VEuPathDB" id="FungiDB:CJI97_003613"/>
<feature type="transmembrane region" description="Helical" evidence="5">
    <location>
        <begin position="290"/>
        <end position="306"/>
    </location>
</feature>
<dbReference type="VEuPathDB" id="FungiDB:CJJ09_000569"/>
<dbReference type="STRING" id="498019.A0A2H0ZNQ3"/>
<dbReference type="GO" id="GO:0015179">
    <property type="term" value="F:L-amino acid transmembrane transporter activity"/>
    <property type="evidence" value="ECO:0007669"/>
    <property type="project" value="TreeGrafter"/>
</dbReference>
<keyword evidence="4 5" id="KW-0472">Membrane</keyword>
<feature type="transmembrane region" description="Helical" evidence="5">
    <location>
        <begin position="66"/>
        <end position="90"/>
    </location>
</feature>
<evidence type="ECO:0000313" key="6">
    <source>
        <dbReference type="EMBL" id="PIS51933.1"/>
    </source>
</evidence>
<dbReference type="VEuPathDB" id="FungiDB:QG37_07612"/>
<dbReference type="VEuPathDB" id="FungiDB:B9J08_003540"/>
<sequence length="562" mass="62481">MPTLIPSVSIGSESYSRLPPSEQRKAHKLGTLSCVSLITNKMIGTGLFSTPSIIFKYCDGNVPLYLSLWVLGALIIFSGLLVYLEFALNLPLQNGGEKNYLLRVFKQPKGLAGCVYAFQMVFLGFSSGNSFAFGKYIWYAITGDKVGEDDWTSKTIGVLCITVCIWLHIQYPNQATSLFNFLGMFKIVILVLIVAIGSLVAVDVIQVPESPNNVDLVHTGVSSNFYSVSVALLEIVYSFKGWENANYVLSEIADPYHVLTIAAPMAVLLVTLLYFLVIVSYLIVIPKDELLNSGVLVAGIFFNKIFGESITSKMLPLMIAMSTLGNVMVVSFAHSIVNQELARNNYLPFSNVFQNLNYSLILHWFVTVVILVGPPSADVYEFVVNLYIYPGTWINVAITAGIVYLKLNAQKENWGKMKYLEDLEVIDDDETIPESTPTPAETPDLEGNSVLSYVPDGQDFDSRFTEFNSLISDGHSHFTTNHKTFSASWACVILFLVTNIFLAILPFFPPPEGTVDSTIPYWCFPVVGTGCLVIGAVFYYARQFYYEEKGWQPPAYEDDYQN</sequence>
<feature type="transmembrane region" description="Helical" evidence="5">
    <location>
        <begin position="387"/>
        <end position="407"/>
    </location>
</feature>
<dbReference type="VEuPathDB" id="FungiDB:CJI96_0001931"/>
<proteinExistence type="predicted"/>
<dbReference type="PIRSF" id="PIRSF006060">
    <property type="entry name" value="AA_transporter"/>
    <property type="match status" value="1"/>
</dbReference>
<comment type="subcellular location">
    <subcellularLocation>
        <location evidence="1">Membrane</location>
        <topology evidence="1">Multi-pass membrane protein</topology>
    </subcellularLocation>
</comment>
<evidence type="ECO:0000256" key="1">
    <source>
        <dbReference type="ARBA" id="ARBA00004141"/>
    </source>
</evidence>
<dbReference type="AlphaFoldDB" id="A0A2H0ZNQ3"/>
<feature type="transmembrane region" description="Helical" evidence="5">
    <location>
        <begin position="181"/>
        <end position="202"/>
    </location>
</feature>
<evidence type="ECO:0000313" key="7">
    <source>
        <dbReference type="EMBL" id="QWW21745.1"/>
    </source>
</evidence>
<dbReference type="GO" id="GO:0016020">
    <property type="term" value="C:membrane"/>
    <property type="evidence" value="ECO:0007669"/>
    <property type="project" value="UniProtKB-SubCell"/>
</dbReference>
<evidence type="ECO:0000256" key="2">
    <source>
        <dbReference type="ARBA" id="ARBA00022692"/>
    </source>
</evidence>
<dbReference type="PANTHER" id="PTHR11785">
    <property type="entry name" value="AMINO ACID TRANSPORTER"/>
    <property type="match status" value="1"/>
</dbReference>
<gene>
    <name evidence="6" type="ORF">B9J08_003540</name>
    <name evidence="7" type="ORF">CA7LBN_000491</name>
</gene>
<evidence type="ECO:0000256" key="4">
    <source>
        <dbReference type="ARBA" id="ARBA00023136"/>
    </source>
</evidence>
<reference evidence="7" key="3">
    <citation type="submission" date="2021-06" db="EMBL/GenBank/DDBJ databases">
        <title>Candida auris outbreak in lebanese hospital.</title>
        <authorList>
            <person name="Finianos M."/>
        </authorList>
    </citation>
    <scope>NUCLEOTIDE SEQUENCE</scope>
    <source>
        <strain evidence="7">CA7LBN</strain>
    </source>
</reference>
<name>A0A2H0ZNQ3_CANAR</name>
<reference evidence="6" key="1">
    <citation type="journal article" date="2017" name="Clin. Infect. Dis.">
        <title>Simultaneous emergence of multidrug-resistant Candida auris on 3 continents confirmed by whole-genome sequencing and epidemiological analyses.</title>
        <authorList>
            <person name="Lockhart S.R."/>
            <person name="Etienne K.A."/>
            <person name="Vallabhaneni S."/>
            <person name="Farooqi J."/>
            <person name="Chowdhary A."/>
            <person name="Govender N.P."/>
            <person name="Colombo A.L."/>
            <person name="Calvo B."/>
            <person name="Cuomo C.A."/>
            <person name="Desjardins C.A."/>
            <person name="Berkow E.L."/>
            <person name="Castanheira M."/>
            <person name="Magobo R.E."/>
            <person name="Jabeen K."/>
            <person name="Asghar R.J."/>
            <person name="Meis J.F."/>
            <person name="Jackson B."/>
            <person name="Chiller T."/>
            <person name="Litvintseva A.P."/>
        </authorList>
    </citation>
    <scope>NUCLEOTIDE SEQUENCE [LARGE SCALE GENOMIC DNA]</scope>
    <source>
        <strain evidence="6">B8441</strain>
    </source>
</reference>
<feature type="transmembrane region" description="Helical" evidence="5">
    <location>
        <begin position="519"/>
        <end position="541"/>
    </location>
</feature>
<dbReference type="EMBL" id="CP076749">
    <property type="protein sequence ID" value="QWW21745.1"/>
    <property type="molecule type" value="Genomic_DNA"/>
</dbReference>
<dbReference type="InterPro" id="IPR050598">
    <property type="entry name" value="AminoAcid_Transporter"/>
</dbReference>